<name>A0AB73AEZ8_BACFG</name>
<dbReference type="EMBL" id="JGEU01000053">
    <property type="protein sequence ID" value="EYB07714.1"/>
    <property type="molecule type" value="Genomic_DNA"/>
</dbReference>
<evidence type="ECO:0000313" key="6">
    <source>
        <dbReference type="Proteomes" id="UP000021175"/>
    </source>
</evidence>
<dbReference type="SUPFAM" id="SSF54862">
    <property type="entry name" value="4Fe-4S ferredoxins"/>
    <property type="match status" value="1"/>
</dbReference>
<sequence>MSLTDGVKCDNCARHCPTGAIQMIVAEPEKETSPQIPAINTERCIGCGACENLCPARPFSAIYVEGHERHRII</sequence>
<organism evidence="5 6">
    <name type="scientific">Bacteroides fragilis str. 3783N1-6</name>
    <dbReference type="NCBI Taxonomy" id="1339310"/>
    <lineage>
        <taxon>Bacteria</taxon>
        <taxon>Pseudomonadati</taxon>
        <taxon>Bacteroidota</taxon>
        <taxon>Bacteroidia</taxon>
        <taxon>Bacteroidales</taxon>
        <taxon>Bacteroidaceae</taxon>
        <taxon>Bacteroides</taxon>
    </lineage>
</organism>
<dbReference type="Proteomes" id="UP000021175">
    <property type="component" value="Unassembled WGS sequence"/>
</dbReference>
<dbReference type="Gene3D" id="3.30.70.20">
    <property type="match status" value="1"/>
</dbReference>
<gene>
    <name evidence="5" type="ORF">M119_4299</name>
</gene>
<dbReference type="InterPro" id="IPR017896">
    <property type="entry name" value="4Fe4S_Fe-S-bd"/>
</dbReference>
<feature type="domain" description="4Fe-4S ferredoxin-type" evidence="4">
    <location>
        <begin position="35"/>
        <end position="67"/>
    </location>
</feature>
<protein>
    <submittedName>
        <fullName evidence="5">4Fe-4S binding domain protein</fullName>
    </submittedName>
</protein>
<proteinExistence type="predicted"/>
<dbReference type="Pfam" id="PF12838">
    <property type="entry name" value="Fer4_7"/>
    <property type="match status" value="1"/>
</dbReference>
<reference evidence="5 6" key="1">
    <citation type="submission" date="2014-02" db="EMBL/GenBank/DDBJ databases">
        <authorList>
            <person name="Sears C."/>
            <person name="Carroll K."/>
            <person name="Sack B.R."/>
            <person name="Qadri F."/>
            <person name="Myers L.L."/>
            <person name="Chung G.-T."/>
            <person name="Escheverria P."/>
            <person name="Fraser C.M."/>
            <person name="Sadzewicz L."/>
            <person name="Shefchek K.A."/>
            <person name="Tallon L."/>
            <person name="Das S.P."/>
            <person name="Daugherty S."/>
            <person name="Mongodin E.F."/>
        </authorList>
    </citation>
    <scope>NUCLEOTIDE SEQUENCE [LARGE SCALE GENOMIC DNA]</scope>
    <source>
        <strain evidence="5 6">3783N1-6</strain>
    </source>
</reference>
<dbReference type="GO" id="GO:0051536">
    <property type="term" value="F:iron-sulfur cluster binding"/>
    <property type="evidence" value="ECO:0007669"/>
    <property type="project" value="UniProtKB-KW"/>
</dbReference>
<dbReference type="PROSITE" id="PS51379">
    <property type="entry name" value="4FE4S_FER_2"/>
    <property type="match status" value="1"/>
</dbReference>
<comment type="caution">
    <text evidence="5">The sequence shown here is derived from an EMBL/GenBank/DDBJ whole genome shotgun (WGS) entry which is preliminary data.</text>
</comment>
<dbReference type="GO" id="GO:0046872">
    <property type="term" value="F:metal ion binding"/>
    <property type="evidence" value="ECO:0007669"/>
    <property type="project" value="UniProtKB-KW"/>
</dbReference>
<keyword evidence="2" id="KW-0408">Iron</keyword>
<accession>A0AB73AEZ8</accession>
<dbReference type="InterPro" id="IPR017900">
    <property type="entry name" value="4Fe4S_Fe_S_CS"/>
</dbReference>
<evidence type="ECO:0000256" key="3">
    <source>
        <dbReference type="ARBA" id="ARBA00023014"/>
    </source>
</evidence>
<evidence type="ECO:0000259" key="4">
    <source>
        <dbReference type="PROSITE" id="PS51379"/>
    </source>
</evidence>
<keyword evidence="1" id="KW-0479">Metal-binding</keyword>
<dbReference type="AlphaFoldDB" id="A0AB73AEZ8"/>
<keyword evidence="3" id="KW-0411">Iron-sulfur</keyword>
<dbReference type="PROSITE" id="PS00198">
    <property type="entry name" value="4FE4S_FER_1"/>
    <property type="match status" value="1"/>
</dbReference>
<evidence type="ECO:0000256" key="1">
    <source>
        <dbReference type="ARBA" id="ARBA00022723"/>
    </source>
</evidence>
<evidence type="ECO:0000256" key="2">
    <source>
        <dbReference type="ARBA" id="ARBA00023004"/>
    </source>
</evidence>
<evidence type="ECO:0000313" key="5">
    <source>
        <dbReference type="EMBL" id="EYB07714.1"/>
    </source>
</evidence>